<protein>
    <recommendedName>
        <fullName evidence="5">Cbb3-type cytochrome c oxidase subunit 3</fullName>
    </recommendedName>
</protein>
<sequence>MTDFWQWLVELASHKATLLGLLFPLFIGIVIYAYTNKRRTARLESYRYMPFEDEPASGADGKDKQQGRGDGA</sequence>
<dbReference type="AlphaFoldDB" id="A0A1A6C0W2"/>
<dbReference type="RefSeq" id="WP_038090026.1">
    <property type="nucleotide sequence ID" value="NZ_JQSG02000006.1"/>
</dbReference>
<feature type="transmembrane region" description="Helical" evidence="2">
    <location>
        <begin position="16"/>
        <end position="35"/>
    </location>
</feature>
<evidence type="ECO:0000256" key="2">
    <source>
        <dbReference type="SAM" id="Phobius"/>
    </source>
</evidence>
<evidence type="ECO:0000256" key="1">
    <source>
        <dbReference type="SAM" id="MobiDB-lite"/>
    </source>
</evidence>
<evidence type="ECO:0008006" key="5">
    <source>
        <dbReference type="Google" id="ProtNLM"/>
    </source>
</evidence>
<comment type="caution">
    <text evidence="3">The sequence shown here is derived from an EMBL/GenBank/DDBJ whole genome shotgun (WGS) entry which is preliminary data.</text>
</comment>
<keyword evidence="2" id="KW-1133">Transmembrane helix</keyword>
<keyword evidence="2" id="KW-0472">Membrane</keyword>
<evidence type="ECO:0000313" key="3">
    <source>
        <dbReference type="EMBL" id="OBS08201.1"/>
    </source>
</evidence>
<accession>A0A1A6C0W2</accession>
<keyword evidence="4" id="KW-1185">Reference proteome</keyword>
<gene>
    <name evidence="3" type="ORF">Thpro_022451</name>
</gene>
<name>A0A1A6C0W2_9GAMM</name>
<evidence type="ECO:0000313" key="4">
    <source>
        <dbReference type="Proteomes" id="UP000029273"/>
    </source>
</evidence>
<organism evidence="3 4">
    <name type="scientific">Acidihalobacter prosperus</name>
    <dbReference type="NCBI Taxonomy" id="160660"/>
    <lineage>
        <taxon>Bacteria</taxon>
        <taxon>Pseudomonadati</taxon>
        <taxon>Pseudomonadota</taxon>
        <taxon>Gammaproteobacteria</taxon>
        <taxon>Chromatiales</taxon>
        <taxon>Ectothiorhodospiraceae</taxon>
        <taxon>Acidihalobacter</taxon>
    </lineage>
</organism>
<keyword evidence="2" id="KW-0812">Transmembrane</keyword>
<feature type="region of interest" description="Disordered" evidence="1">
    <location>
        <begin position="52"/>
        <end position="72"/>
    </location>
</feature>
<feature type="compositionally biased region" description="Basic and acidic residues" evidence="1">
    <location>
        <begin position="60"/>
        <end position="72"/>
    </location>
</feature>
<dbReference type="EMBL" id="JQSG02000006">
    <property type="protein sequence ID" value="OBS08201.1"/>
    <property type="molecule type" value="Genomic_DNA"/>
</dbReference>
<reference evidence="3 4" key="1">
    <citation type="journal article" date="2014" name="Genome Announc.">
        <title>Draft Genome Sequence of the Iron-Oxidizing, Acidophilic, and Halotolerant 'Thiobacillus prosperus' Type Strain DSM 5130.</title>
        <authorList>
            <person name="Ossandon F.J."/>
            <person name="Cardenas J.P."/>
            <person name="Corbett M."/>
            <person name="Quatrini R."/>
            <person name="Holmes D.S."/>
            <person name="Watkin E."/>
        </authorList>
    </citation>
    <scope>NUCLEOTIDE SEQUENCE [LARGE SCALE GENOMIC DNA]</scope>
    <source>
        <strain evidence="3 4">DSM 5130</strain>
    </source>
</reference>
<proteinExistence type="predicted"/>
<dbReference type="Proteomes" id="UP000029273">
    <property type="component" value="Unassembled WGS sequence"/>
</dbReference>